<comment type="catalytic activity">
    <reaction evidence="1 5">
        <text>3-dehydroquinate = 3-dehydroshikimate + H2O</text>
        <dbReference type="Rhea" id="RHEA:21096"/>
        <dbReference type="ChEBI" id="CHEBI:15377"/>
        <dbReference type="ChEBI" id="CHEBI:16630"/>
        <dbReference type="ChEBI" id="CHEBI:32364"/>
        <dbReference type="EC" id="4.2.1.10"/>
    </reaction>
</comment>
<dbReference type="InterPro" id="IPR050146">
    <property type="entry name" value="Type-I_3-dehydroquinase"/>
</dbReference>
<sequence>MKNVVRVKNLSIGEGKPKVCVPITGATKKEINDELDLLQTIKVDLIEWRGDLFQEIENKEAVKSMLQKINQEIPNFPLLFTFRTKEEGGGRKVTLEKYKEINRFVIESELTNMIDVELHRGEKLVKELVSFAHLHNQKVVISNHDFNQTPSHEEIISRLKLAADYEADIGKIAVMPHSNTDVLTLLSATSDMNEQSKIPIVTMSMGGEGVISRLAGEVFGSAITFASGKQASAPGQVEAKKLHSILNVIHDSLKG</sequence>
<keyword evidence="3 5" id="KW-0456">Lyase</keyword>
<comment type="similarity">
    <text evidence="5">Belongs to the type-I 3-dehydroquinase family.</text>
</comment>
<evidence type="ECO:0000313" key="6">
    <source>
        <dbReference type="EMBL" id="GLO64702.1"/>
    </source>
</evidence>
<keyword evidence="5" id="KW-0028">Amino-acid biosynthesis</keyword>
<proteinExistence type="inferred from homology"/>
<feature type="binding site" evidence="5">
    <location>
        <position position="213"/>
    </location>
    <ligand>
        <name>3-dehydroquinate</name>
        <dbReference type="ChEBI" id="CHEBI:32364"/>
    </ligand>
</feature>
<dbReference type="Proteomes" id="UP001275436">
    <property type="component" value="Unassembled WGS sequence"/>
</dbReference>
<gene>
    <name evidence="5 6" type="primary">aroD</name>
    <name evidence="6" type="ORF">MACH08_04860</name>
</gene>
<evidence type="ECO:0000256" key="4">
    <source>
        <dbReference type="ARBA" id="ARBA00023270"/>
    </source>
</evidence>
<feature type="active site" description="Proton donor/acceptor" evidence="5">
    <location>
        <position position="144"/>
    </location>
</feature>
<accession>A0ABQ5TF80</accession>
<feature type="binding site" evidence="5">
    <location>
        <position position="83"/>
    </location>
    <ligand>
        <name>3-dehydroquinate</name>
        <dbReference type="ChEBI" id="CHEBI:32364"/>
    </ligand>
</feature>
<dbReference type="PANTHER" id="PTHR43699">
    <property type="entry name" value="3-DEHYDROQUINATE DEHYDRATASE"/>
    <property type="match status" value="1"/>
</dbReference>
<dbReference type="HAMAP" id="MF_00214">
    <property type="entry name" value="AroD"/>
    <property type="match status" value="1"/>
</dbReference>
<organism evidence="6 7">
    <name type="scientific">Oceanobacillus kimchii</name>
    <dbReference type="NCBI Taxonomy" id="746691"/>
    <lineage>
        <taxon>Bacteria</taxon>
        <taxon>Bacillati</taxon>
        <taxon>Bacillota</taxon>
        <taxon>Bacilli</taxon>
        <taxon>Bacillales</taxon>
        <taxon>Bacillaceae</taxon>
        <taxon>Oceanobacillus</taxon>
    </lineage>
</organism>
<comment type="caution">
    <text evidence="6">The sequence shown here is derived from an EMBL/GenBank/DDBJ whole genome shotgun (WGS) entry which is preliminary data.</text>
</comment>
<dbReference type="InterPro" id="IPR013785">
    <property type="entry name" value="Aldolase_TIM"/>
</dbReference>
<evidence type="ECO:0000256" key="1">
    <source>
        <dbReference type="ARBA" id="ARBA00001864"/>
    </source>
</evidence>
<evidence type="ECO:0000256" key="5">
    <source>
        <dbReference type="HAMAP-Rule" id="MF_00214"/>
    </source>
</evidence>
<dbReference type="PANTHER" id="PTHR43699:SF1">
    <property type="entry name" value="3-DEHYDROQUINATE DEHYDRATASE"/>
    <property type="match status" value="1"/>
</dbReference>
<dbReference type="Gene3D" id="3.20.20.70">
    <property type="entry name" value="Aldolase class I"/>
    <property type="match status" value="1"/>
</dbReference>
<name>A0ABQ5TF80_9BACI</name>
<dbReference type="EC" id="4.2.1.10" evidence="5"/>
<feature type="binding site" evidence="5">
    <location>
        <position position="232"/>
    </location>
    <ligand>
        <name>3-dehydroquinate</name>
        <dbReference type="ChEBI" id="CHEBI:32364"/>
    </ligand>
</feature>
<reference evidence="6 7" key="1">
    <citation type="submission" date="2023-02" db="EMBL/GenBank/DDBJ databases">
        <title>Oceanobacillus kimchii IFOP_LL358 isolated form Alexandrium catenella lab strain.</title>
        <authorList>
            <person name="Gajardo G."/>
            <person name="Ueki S."/>
            <person name="Maruyama F."/>
        </authorList>
    </citation>
    <scope>NUCLEOTIDE SEQUENCE [LARGE SCALE GENOMIC DNA]</scope>
    <source>
        <strain evidence="6 7">IFOP_LL358</strain>
    </source>
</reference>
<evidence type="ECO:0000313" key="7">
    <source>
        <dbReference type="Proteomes" id="UP001275436"/>
    </source>
</evidence>
<dbReference type="SUPFAM" id="SSF51569">
    <property type="entry name" value="Aldolase"/>
    <property type="match status" value="1"/>
</dbReference>
<comment type="function">
    <text evidence="5">Involved in the third step of the chorismate pathway, which leads to the biosynthesis of aromatic amino acids. Catalyzes the cis-dehydration of 3-dehydroquinate (DHQ) and introduces the first double bond of the aromatic ring to yield 3-dehydroshikimate.</text>
</comment>
<evidence type="ECO:0000256" key="2">
    <source>
        <dbReference type="ARBA" id="ARBA00023141"/>
    </source>
</evidence>
<protein>
    <recommendedName>
        <fullName evidence="5">3-dehydroquinate dehydratase</fullName>
        <shortName evidence="5">3-dehydroquinase</shortName>
        <ecNumber evidence="5">4.2.1.10</ecNumber>
    </recommendedName>
    <alternativeName>
        <fullName evidence="5">Type I DHQase</fullName>
    </alternativeName>
    <alternativeName>
        <fullName evidence="5">Type I dehydroquinase</fullName>
        <shortName evidence="5">DHQ1</shortName>
    </alternativeName>
</protein>
<dbReference type="EMBL" id="BSKO01000001">
    <property type="protein sequence ID" value="GLO64702.1"/>
    <property type="molecule type" value="Genomic_DNA"/>
</dbReference>
<comment type="pathway">
    <text evidence="5">Metabolic intermediate biosynthesis; chorismate biosynthesis; chorismate from D-erythrose 4-phosphate and phosphoenolpyruvate: step 3/7.</text>
</comment>
<feature type="binding site" evidence="5">
    <location>
        <position position="236"/>
    </location>
    <ligand>
        <name>3-dehydroquinate</name>
        <dbReference type="ChEBI" id="CHEBI:32364"/>
    </ligand>
</feature>
<comment type="caution">
    <text evidence="5">Lacks conserved residue(s) required for the propagation of feature annotation.</text>
</comment>
<keyword evidence="4 5" id="KW-0704">Schiff base</keyword>
<dbReference type="NCBIfam" id="TIGR01093">
    <property type="entry name" value="aroD"/>
    <property type="match status" value="1"/>
</dbReference>
<feature type="binding site" evidence="5">
    <location>
        <begin position="47"/>
        <end position="49"/>
    </location>
    <ligand>
        <name>3-dehydroquinate</name>
        <dbReference type="ChEBI" id="CHEBI:32364"/>
    </ligand>
</feature>
<evidence type="ECO:0000256" key="3">
    <source>
        <dbReference type="ARBA" id="ARBA00023239"/>
    </source>
</evidence>
<dbReference type="RefSeq" id="WP_069686120.1">
    <property type="nucleotide sequence ID" value="NZ_BSKO01000001.1"/>
</dbReference>
<dbReference type="CDD" id="cd00502">
    <property type="entry name" value="DHQase_I"/>
    <property type="match status" value="1"/>
</dbReference>
<dbReference type="Pfam" id="PF01487">
    <property type="entry name" value="DHquinase_I"/>
    <property type="match status" value="1"/>
</dbReference>
<feature type="active site" description="Schiff-base intermediate with substrate" evidence="5">
    <location>
        <position position="171"/>
    </location>
</feature>
<keyword evidence="7" id="KW-1185">Reference proteome</keyword>
<dbReference type="InterPro" id="IPR018508">
    <property type="entry name" value="3-dehydroquinate_DH_AS"/>
</dbReference>
<keyword evidence="2 5" id="KW-0057">Aromatic amino acid biosynthesis</keyword>
<dbReference type="InterPro" id="IPR001381">
    <property type="entry name" value="DHquinase_I"/>
</dbReference>
<comment type="subunit">
    <text evidence="5">Homodimer.</text>
</comment>
<dbReference type="PROSITE" id="PS01028">
    <property type="entry name" value="DEHYDROQUINASE_I"/>
    <property type="match status" value="1"/>
</dbReference>